<evidence type="ECO:0008006" key="3">
    <source>
        <dbReference type="Google" id="ProtNLM"/>
    </source>
</evidence>
<reference evidence="2" key="1">
    <citation type="submission" date="2018-05" db="EMBL/GenBank/DDBJ databases">
        <authorList>
            <person name="Lanie J.A."/>
            <person name="Ng W.-L."/>
            <person name="Kazmierczak K.M."/>
            <person name="Andrzejewski T.M."/>
            <person name="Davidsen T.M."/>
            <person name="Wayne K.J."/>
            <person name="Tettelin H."/>
            <person name="Glass J.I."/>
            <person name="Rusch D."/>
            <person name="Podicherti R."/>
            <person name="Tsui H.-C.T."/>
            <person name="Winkler M.E."/>
        </authorList>
    </citation>
    <scope>NUCLEOTIDE SEQUENCE</scope>
</reference>
<name>A0A382NZX4_9ZZZZ</name>
<feature type="transmembrane region" description="Helical" evidence="1">
    <location>
        <begin position="69"/>
        <end position="90"/>
    </location>
</feature>
<dbReference type="Pfam" id="PF13727">
    <property type="entry name" value="CoA_binding_3"/>
    <property type="match status" value="1"/>
</dbReference>
<feature type="transmembrane region" description="Helical" evidence="1">
    <location>
        <begin position="102"/>
        <end position="119"/>
    </location>
</feature>
<gene>
    <name evidence="2" type="ORF">METZ01_LOCUS319450</name>
</gene>
<keyword evidence="1" id="KW-1133">Transmembrane helix</keyword>
<feature type="non-terminal residue" evidence="2">
    <location>
        <position position="172"/>
    </location>
</feature>
<feature type="transmembrane region" description="Helical" evidence="1">
    <location>
        <begin position="36"/>
        <end position="57"/>
    </location>
</feature>
<evidence type="ECO:0000256" key="1">
    <source>
        <dbReference type="SAM" id="Phobius"/>
    </source>
</evidence>
<accession>A0A382NZX4</accession>
<proteinExistence type="predicted"/>
<feature type="transmembrane region" description="Helical" evidence="1">
    <location>
        <begin position="5"/>
        <end position="24"/>
    </location>
</feature>
<organism evidence="2">
    <name type="scientific">marine metagenome</name>
    <dbReference type="NCBI Taxonomy" id="408172"/>
    <lineage>
        <taxon>unclassified sequences</taxon>
        <taxon>metagenomes</taxon>
        <taxon>ecological metagenomes</taxon>
    </lineage>
</organism>
<dbReference type="EMBL" id="UINC01103876">
    <property type="protein sequence ID" value="SVC66596.1"/>
    <property type="molecule type" value="Genomic_DNA"/>
</dbReference>
<dbReference type="AlphaFoldDB" id="A0A382NZX4"/>
<protein>
    <recommendedName>
        <fullName evidence="3">Undecaprenyl-phosphate glucose phosphotransferase</fullName>
    </recommendedName>
</protein>
<keyword evidence="1" id="KW-0812">Transmembrane</keyword>
<dbReference type="Gene3D" id="3.40.50.720">
    <property type="entry name" value="NAD(P)-binding Rossmann-like Domain"/>
    <property type="match status" value="1"/>
</dbReference>
<sequence length="172" mass="19725">MVSQVVNPLLVGLVGYLTFYFYLLPKPEFDDFPSRYQMAVLVGMLLTILIFSWFQVYRPWRGIRLRQELWTMFLAWGGSIMAMIIIAFFTKTSTEFSRVWTAGWWGVSGILLLGLRAAIRLSLRFARSRGFNQRQVVIAGAGTLGQKIVSRMRSAPWVGLEILGFFDDNDQL</sequence>
<evidence type="ECO:0000313" key="2">
    <source>
        <dbReference type="EMBL" id="SVC66596.1"/>
    </source>
</evidence>
<keyword evidence="1" id="KW-0472">Membrane</keyword>